<dbReference type="PRINTS" id="PR00452">
    <property type="entry name" value="SH3DOMAIN"/>
</dbReference>
<evidence type="ECO:0000256" key="1">
    <source>
        <dbReference type="ARBA" id="ARBA00022443"/>
    </source>
</evidence>
<dbReference type="Pfam" id="PF00017">
    <property type="entry name" value="SH2"/>
    <property type="match status" value="1"/>
</dbReference>
<keyword evidence="8" id="KW-1185">Reference proteome</keyword>
<dbReference type="Gene3D" id="3.30.505.10">
    <property type="entry name" value="SH2 domain"/>
    <property type="match status" value="1"/>
</dbReference>
<dbReference type="RefSeq" id="XP_022080349.1">
    <property type="nucleotide sequence ID" value="XM_022224657.1"/>
</dbReference>
<feature type="domain" description="SH3" evidence="7">
    <location>
        <begin position="297"/>
        <end position="362"/>
    </location>
</feature>
<dbReference type="AlphaFoldDB" id="A0A8B7XHS3"/>
<organism evidence="8 9">
    <name type="scientific">Acanthaster planci</name>
    <name type="common">Crown-of-thorns starfish</name>
    <dbReference type="NCBI Taxonomy" id="133434"/>
    <lineage>
        <taxon>Eukaryota</taxon>
        <taxon>Metazoa</taxon>
        <taxon>Echinodermata</taxon>
        <taxon>Eleutherozoa</taxon>
        <taxon>Asterozoa</taxon>
        <taxon>Asteroidea</taxon>
        <taxon>Valvatacea</taxon>
        <taxon>Valvatida</taxon>
        <taxon>Acanthasteridae</taxon>
        <taxon>Acanthaster</taxon>
    </lineage>
</organism>
<feature type="domain" description="SH2" evidence="6">
    <location>
        <begin position="167"/>
        <end position="288"/>
    </location>
</feature>
<dbReference type="GeneID" id="110973669"/>
<feature type="transmembrane region" description="Helical" evidence="5">
    <location>
        <begin position="29"/>
        <end position="48"/>
    </location>
</feature>
<dbReference type="InterPro" id="IPR001452">
    <property type="entry name" value="SH3_domain"/>
</dbReference>
<dbReference type="SUPFAM" id="SSF50044">
    <property type="entry name" value="SH3-domain"/>
    <property type="match status" value="1"/>
</dbReference>
<dbReference type="SUPFAM" id="SSF55550">
    <property type="entry name" value="SH2 domain"/>
    <property type="match status" value="1"/>
</dbReference>
<evidence type="ECO:0000256" key="4">
    <source>
        <dbReference type="PROSITE-ProRule" id="PRU00192"/>
    </source>
</evidence>
<dbReference type="PROSITE" id="PS50002">
    <property type="entry name" value="SH3"/>
    <property type="match status" value="1"/>
</dbReference>
<sequence length="362" mass="41541">MYFERKEPGAHFFTGVFTKLCCSYPVSQFFVGVFVCFGVCLFVCLVYFQTYCFKEICLEKVICPANKRTVVMTVLSTPIISPGQLSLDVTEHVDSNLLTWIVSQSKDFAIIRSRSSIRIWAKEVLVSYRCHRRIHTSGHQAYKLLENKQEIANMDSEQIFRKAEENWFSAAVYDGEKSGLIPMNYVKVKPCSFLQQVTRSGAESLLDKQKDGAFVIRRSESDPSNEKNFSLSVKYGESIQHFKILTDLSNKFFLWVVKFNTLNELVDYYKAASVSRTQQIFLKEMNPPGANGEFGSDTTEYAKAKFDFNGEEEGEITFHMGDEIEILKKLDENWWEGRLRPKAGQRMGMKGLFPASYVQLIK</sequence>
<dbReference type="PANTHER" id="PTHR46037">
    <property type="entry name" value="PROTEIN ENHANCER OF SEVENLESS 2B"/>
    <property type="match status" value="1"/>
</dbReference>
<evidence type="ECO:0000313" key="8">
    <source>
        <dbReference type="Proteomes" id="UP000694845"/>
    </source>
</evidence>
<keyword evidence="5" id="KW-1133">Transmembrane helix</keyword>
<keyword evidence="1 4" id="KW-0728">SH3 domain</keyword>
<evidence type="ECO:0000256" key="2">
    <source>
        <dbReference type="ARBA" id="ARBA00022999"/>
    </source>
</evidence>
<gene>
    <name evidence="9" type="primary">LOC110973669</name>
</gene>
<keyword evidence="2 3" id="KW-0727">SH2 domain</keyword>
<evidence type="ECO:0000259" key="7">
    <source>
        <dbReference type="PROSITE" id="PS50002"/>
    </source>
</evidence>
<keyword evidence="5" id="KW-0472">Membrane</keyword>
<evidence type="ECO:0000259" key="6">
    <source>
        <dbReference type="PROSITE" id="PS50001"/>
    </source>
</evidence>
<dbReference type="PRINTS" id="PR00401">
    <property type="entry name" value="SH2DOMAIN"/>
</dbReference>
<dbReference type="Gene3D" id="2.30.30.40">
    <property type="entry name" value="SH3 Domains"/>
    <property type="match status" value="1"/>
</dbReference>
<dbReference type="CDD" id="cd09941">
    <property type="entry name" value="SH2_Grb2_like"/>
    <property type="match status" value="1"/>
</dbReference>
<dbReference type="InterPro" id="IPR043539">
    <property type="entry name" value="Grb2-like"/>
</dbReference>
<keyword evidence="5" id="KW-0812">Transmembrane</keyword>
<dbReference type="KEGG" id="aplc:110973669"/>
<proteinExistence type="predicted"/>
<dbReference type="PROSITE" id="PS50001">
    <property type="entry name" value="SH2"/>
    <property type="match status" value="1"/>
</dbReference>
<evidence type="ECO:0000313" key="9">
    <source>
        <dbReference type="RefSeq" id="XP_022080349.1"/>
    </source>
</evidence>
<evidence type="ECO:0000256" key="5">
    <source>
        <dbReference type="SAM" id="Phobius"/>
    </source>
</evidence>
<dbReference type="InterPro" id="IPR036028">
    <property type="entry name" value="SH3-like_dom_sf"/>
</dbReference>
<evidence type="ECO:0000256" key="3">
    <source>
        <dbReference type="PROSITE-ProRule" id="PRU00191"/>
    </source>
</evidence>
<dbReference type="SMART" id="SM00252">
    <property type="entry name" value="SH2"/>
    <property type="match status" value="1"/>
</dbReference>
<dbReference type="Proteomes" id="UP000694845">
    <property type="component" value="Unplaced"/>
</dbReference>
<dbReference type="InterPro" id="IPR036860">
    <property type="entry name" value="SH2_dom_sf"/>
</dbReference>
<reference evidence="9" key="1">
    <citation type="submission" date="2025-08" db="UniProtKB">
        <authorList>
            <consortium name="RefSeq"/>
        </authorList>
    </citation>
    <scope>IDENTIFICATION</scope>
</reference>
<dbReference type="Pfam" id="PF07653">
    <property type="entry name" value="SH3_2"/>
    <property type="match status" value="1"/>
</dbReference>
<name>A0A8B7XHS3_ACAPL</name>
<dbReference type="InterPro" id="IPR000980">
    <property type="entry name" value="SH2"/>
</dbReference>
<protein>
    <submittedName>
        <fullName evidence="9">Protein enhancer of sevenless 2B-like isoform X1</fullName>
    </submittedName>
</protein>
<dbReference type="SMART" id="SM00326">
    <property type="entry name" value="SH3"/>
    <property type="match status" value="1"/>
</dbReference>
<dbReference type="CDD" id="cd00174">
    <property type="entry name" value="SH3"/>
    <property type="match status" value="1"/>
</dbReference>
<dbReference type="OrthoDB" id="10255964at2759"/>
<accession>A0A8B7XHS3</accession>